<keyword evidence="2" id="KW-0175">Coiled coil</keyword>
<dbReference type="AlphaFoldDB" id="A0A6J8DTW2"/>
<accession>A0A6J8DTW2</accession>
<organism evidence="4 5">
    <name type="scientific">Mytilus coruscus</name>
    <name type="common">Sea mussel</name>
    <dbReference type="NCBI Taxonomy" id="42192"/>
    <lineage>
        <taxon>Eukaryota</taxon>
        <taxon>Metazoa</taxon>
        <taxon>Spiralia</taxon>
        <taxon>Lophotrochozoa</taxon>
        <taxon>Mollusca</taxon>
        <taxon>Bivalvia</taxon>
        <taxon>Autobranchia</taxon>
        <taxon>Pteriomorphia</taxon>
        <taxon>Mytilida</taxon>
        <taxon>Mytiloidea</taxon>
        <taxon>Mytilidae</taxon>
        <taxon>Mytilinae</taxon>
        <taxon>Mytilus</taxon>
    </lineage>
</organism>
<protein>
    <recommendedName>
        <fullName evidence="3">B box-type domain-containing protein</fullName>
    </recommendedName>
</protein>
<dbReference type="Gene3D" id="2.120.10.30">
    <property type="entry name" value="TolB, C-terminal domain"/>
    <property type="match status" value="1"/>
</dbReference>
<dbReference type="SUPFAM" id="SSF101898">
    <property type="entry name" value="NHL repeat"/>
    <property type="match status" value="1"/>
</dbReference>
<gene>
    <name evidence="4" type="ORF">MCOR_44053</name>
</gene>
<dbReference type="GO" id="GO:0006513">
    <property type="term" value="P:protein monoubiquitination"/>
    <property type="evidence" value="ECO:0007669"/>
    <property type="project" value="TreeGrafter"/>
</dbReference>
<dbReference type="GO" id="GO:0008270">
    <property type="term" value="F:zinc ion binding"/>
    <property type="evidence" value="ECO:0007669"/>
    <property type="project" value="UniProtKB-KW"/>
</dbReference>
<evidence type="ECO:0000259" key="3">
    <source>
        <dbReference type="PROSITE" id="PS50119"/>
    </source>
</evidence>
<dbReference type="InterPro" id="IPR000315">
    <property type="entry name" value="Znf_B-box"/>
</dbReference>
<keyword evidence="1" id="KW-0863">Zinc-finger</keyword>
<name>A0A6J8DTW2_MYTCO</name>
<keyword evidence="1" id="KW-0479">Metal-binding</keyword>
<dbReference type="EMBL" id="CACVKT020007820">
    <property type="protein sequence ID" value="CAC5410901.1"/>
    <property type="molecule type" value="Genomic_DNA"/>
</dbReference>
<dbReference type="Proteomes" id="UP000507470">
    <property type="component" value="Unassembled WGS sequence"/>
</dbReference>
<dbReference type="InterPro" id="IPR047153">
    <property type="entry name" value="TRIM45/56/19-like"/>
</dbReference>
<evidence type="ECO:0000313" key="4">
    <source>
        <dbReference type="EMBL" id="CAC5410901.1"/>
    </source>
</evidence>
<dbReference type="CDD" id="cd19757">
    <property type="entry name" value="Bbox1"/>
    <property type="match status" value="1"/>
</dbReference>
<evidence type="ECO:0000313" key="5">
    <source>
        <dbReference type="Proteomes" id="UP000507470"/>
    </source>
</evidence>
<reference evidence="4 5" key="1">
    <citation type="submission" date="2020-06" db="EMBL/GenBank/DDBJ databases">
        <authorList>
            <person name="Li R."/>
            <person name="Bekaert M."/>
        </authorList>
    </citation>
    <scope>NUCLEOTIDE SEQUENCE [LARGE SCALE GENOMIC DNA]</scope>
    <source>
        <strain evidence="5">wild</strain>
    </source>
</reference>
<sequence length="555" mass="62472">MESSSGRLCDNCEHRHISTAAVTWCPDCDEAVCSECKDHHDASKIAKFHKTMLLNEFDKLPSFIKDTSIYCTDHDLKCELYCCSHRQSCCNVCLIESHAQCEKLETIQDVVKNVKTSPILEDIEKDLKCIMTNFDSLIQNRQENKTRIHAQKLACMEEIQSIRKLVNDKLDEMEKRFKYTLASDVEEHGLDLDNLLQDLDIHKSHISTLQEELTAAISIATDLQVFLGLRPLELRLEKEHSYMETLKTNKAMDEVDLVLDIAPNIRAISEGCESFGVISQSRKRNELELLDKKKEQAQLLLPSVNKLSNMQFSEKAKFQLPTGQNDIDVLGCTVLPKGLLIFTDGMNKRLIICDCAGTFKRDILMSFSPRDITYINNSTVCVTCQSAKKVVLIELITGIELSSFSTGDMCFGLCFVNEILTIRIAGSFLRMTLDGEITSTLKANCRTHCCATNDYFISSNSLNHSVLCYKMNGDLAWQFQDPNLQSPCDVTVDEDGCVLVTGEKSNNIFALSSDGKSGRKILNNLDKPYAIHFDKPSMLMVIVNRTGAANVYQKN</sequence>
<feature type="domain" description="B box-type" evidence="3">
    <location>
        <begin position="4"/>
        <end position="54"/>
    </location>
</feature>
<dbReference type="PROSITE" id="PS50119">
    <property type="entry name" value="ZF_BBOX"/>
    <property type="match status" value="1"/>
</dbReference>
<feature type="coiled-coil region" evidence="2">
    <location>
        <begin position="156"/>
        <end position="212"/>
    </location>
</feature>
<dbReference type="OrthoDB" id="10066958at2759"/>
<keyword evidence="1" id="KW-0862">Zinc</keyword>
<dbReference type="PANTHER" id="PTHR25462:SF229">
    <property type="entry name" value="TRANSCRIPTION INTERMEDIARY FACTOR 1-BETA"/>
    <property type="match status" value="1"/>
</dbReference>
<keyword evidence="5" id="KW-1185">Reference proteome</keyword>
<dbReference type="InterPro" id="IPR011042">
    <property type="entry name" value="6-blade_b-propeller_TolB-like"/>
</dbReference>
<dbReference type="Gene3D" id="3.30.160.60">
    <property type="entry name" value="Classic Zinc Finger"/>
    <property type="match status" value="1"/>
</dbReference>
<dbReference type="PANTHER" id="PTHR25462">
    <property type="entry name" value="BONUS, ISOFORM C-RELATED"/>
    <property type="match status" value="1"/>
</dbReference>
<evidence type="ECO:0000256" key="2">
    <source>
        <dbReference type="SAM" id="Coils"/>
    </source>
</evidence>
<evidence type="ECO:0000256" key="1">
    <source>
        <dbReference type="PROSITE-ProRule" id="PRU00024"/>
    </source>
</evidence>
<dbReference type="GO" id="GO:0061630">
    <property type="term" value="F:ubiquitin protein ligase activity"/>
    <property type="evidence" value="ECO:0007669"/>
    <property type="project" value="TreeGrafter"/>
</dbReference>
<proteinExistence type="predicted"/>